<dbReference type="Gene3D" id="3.30.160.60">
    <property type="entry name" value="Classic Zinc Finger"/>
    <property type="match status" value="9"/>
</dbReference>
<dbReference type="PROSITE" id="PS00028">
    <property type="entry name" value="ZINC_FINGER_C2H2_1"/>
    <property type="match status" value="11"/>
</dbReference>
<dbReference type="AlphaFoldDB" id="A0A195AWD9"/>
<keyword evidence="7" id="KW-0539">Nucleus</keyword>
<evidence type="ECO:0000256" key="1">
    <source>
        <dbReference type="ARBA" id="ARBA00004123"/>
    </source>
</evidence>
<dbReference type="FunFam" id="3.30.160.60:FF:000145">
    <property type="entry name" value="Zinc finger protein 574"/>
    <property type="match status" value="1"/>
</dbReference>
<keyword evidence="6" id="KW-0238">DNA-binding</keyword>
<evidence type="ECO:0000256" key="3">
    <source>
        <dbReference type="ARBA" id="ARBA00022737"/>
    </source>
</evidence>
<feature type="domain" description="C2H2-type" evidence="9">
    <location>
        <begin position="313"/>
        <end position="340"/>
    </location>
</feature>
<feature type="domain" description="C2H2-type" evidence="9">
    <location>
        <begin position="223"/>
        <end position="246"/>
    </location>
</feature>
<feature type="domain" description="C2H2-type" evidence="9">
    <location>
        <begin position="541"/>
        <end position="564"/>
    </location>
</feature>
<dbReference type="GO" id="GO:0000122">
    <property type="term" value="P:negative regulation of transcription by RNA polymerase II"/>
    <property type="evidence" value="ECO:0007669"/>
    <property type="project" value="UniProtKB-ARBA"/>
</dbReference>
<organism evidence="10 11">
    <name type="scientific">Atta colombica</name>
    <dbReference type="NCBI Taxonomy" id="520822"/>
    <lineage>
        <taxon>Eukaryota</taxon>
        <taxon>Metazoa</taxon>
        <taxon>Ecdysozoa</taxon>
        <taxon>Arthropoda</taxon>
        <taxon>Hexapoda</taxon>
        <taxon>Insecta</taxon>
        <taxon>Pterygota</taxon>
        <taxon>Neoptera</taxon>
        <taxon>Endopterygota</taxon>
        <taxon>Hymenoptera</taxon>
        <taxon>Apocrita</taxon>
        <taxon>Aculeata</taxon>
        <taxon>Formicoidea</taxon>
        <taxon>Formicidae</taxon>
        <taxon>Myrmicinae</taxon>
        <taxon>Atta</taxon>
    </lineage>
</organism>
<feature type="domain" description="C2H2-type" evidence="9">
    <location>
        <begin position="400"/>
        <end position="427"/>
    </location>
</feature>
<dbReference type="Pfam" id="PF00096">
    <property type="entry name" value="zf-C2H2"/>
    <property type="match status" value="10"/>
</dbReference>
<dbReference type="GO" id="GO:0003677">
    <property type="term" value="F:DNA binding"/>
    <property type="evidence" value="ECO:0007669"/>
    <property type="project" value="UniProtKB-KW"/>
</dbReference>
<dbReference type="FunFam" id="3.30.160.60:FF:002343">
    <property type="entry name" value="Zinc finger protein 33A"/>
    <property type="match status" value="2"/>
</dbReference>
<evidence type="ECO:0000256" key="8">
    <source>
        <dbReference type="PROSITE-ProRule" id="PRU00042"/>
    </source>
</evidence>
<feature type="domain" description="C2H2-type" evidence="9">
    <location>
        <begin position="513"/>
        <end position="540"/>
    </location>
</feature>
<dbReference type="FunFam" id="3.30.160.60:FF:001465">
    <property type="entry name" value="Zinc finger protein 560"/>
    <property type="match status" value="1"/>
</dbReference>
<evidence type="ECO:0000313" key="11">
    <source>
        <dbReference type="Proteomes" id="UP000078540"/>
    </source>
</evidence>
<dbReference type="SUPFAM" id="SSF57667">
    <property type="entry name" value="beta-beta-alpha zinc fingers"/>
    <property type="match status" value="8"/>
</dbReference>
<dbReference type="GO" id="GO:0008270">
    <property type="term" value="F:zinc ion binding"/>
    <property type="evidence" value="ECO:0007669"/>
    <property type="project" value="UniProtKB-KW"/>
</dbReference>
<accession>A0A195AWD9</accession>
<gene>
    <name evidence="10" type="ORF">ALC53_13006</name>
</gene>
<comment type="subcellular location">
    <subcellularLocation>
        <location evidence="1">Nucleus</location>
    </subcellularLocation>
</comment>
<keyword evidence="5" id="KW-0862">Zinc</keyword>
<dbReference type="STRING" id="520822.A0A195AWD9"/>
<keyword evidence="11" id="KW-1185">Reference proteome</keyword>
<feature type="domain" description="C2H2-type" evidence="9">
    <location>
        <begin position="485"/>
        <end position="512"/>
    </location>
</feature>
<dbReference type="GO" id="GO:0005634">
    <property type="term" value="C:nucleus"/>
    <property type="evidence" value="ECO:0007669"/>
    <property type="project" value="UniProtKB-SubCell"/>
</dbReference>
<feature type="domain" description="C2H2-type" evidence="9">
    <location>
        <begin position="281"/>
        <end position="306"/>
    </location>
</feature>
<reference evidence="10 11" key="1">
    <citation type="submission" date="2015-09" db="EMBL/GenBank/DDBJ databases">
        <title>Atta colombica WGS genome.</title>
        <authorList>
            <person name="Nygaard S."/>
            <person name="Hu H."/>
            <person name="Boomsma J."/>
            <person name="Zhang G."/>
        </authorList>
    </citation>
    <scope>NUCLEOTIDE SEQUENCE [LARGE SCALE GENOMIC DNA]</scope>
    <source>
        <strain evidence="10">Treedump-2</strain>
        <tissue evidence="10">Whole body</tissue>
    </source>
</reference>
<dbReference type="SMART" id="SM00355">
    <property type="entry name" value="ZnF_C2H2"/>
    <property type="match status" value="13"/>
</dbReference>
<feature type="domain" description="C2H2-type" evidence="9">
    <location>
        <begin position="344"/>
        <end position="371"/>
    </location>
</feature>
<dbReference type="EMBL" id="KQ976725">
    <property type="protein sequence ID" value="KYM76563.1"/>
    <property type="molecule type" value="Genomic_DNA"/>
</dbReference>
<evidence type="ECO:0000256" key="2">
    <source>
        <dbReference type="ARBA" id="ARBA00022723"/>
    </source>
</evidence>
<dbReference type="Proteomes" id="UP000078540">
    <property type="component" value="Unassembled WGS sequence"/>
</dbReference>
<evidence type="ECO:0000256" key="5">
    <source>
        <dbReference type="ARBA" id="ARBA00022833"/>
    </source>
</evidence>
<evidence type="ECO:0000256" key="6">
    <source>
        <dbReference type="ARBA" id="ARBA00023125"/>
    </source>
</evidence>
<proteinExistence type="predicted"/>
<name>A0A195AWD9_9HYME</name>
<evidence type="ECO:0000256" key="4">
    <source>
        <dbReference type="ARBA" id="ARBA00022771"/>
    </source>
</evidence>
<evidence type="ECO:0000313" key="10">
    <source>
        <dbReference type="EMBL" id="KYM76563.1"/>
    </source>
</evidence>
<dbReference type="PANTHER" id="PTHR24379:SF121">
    <property type="entry name" value="C2H2-TYPE DOMAIN-CONTAINING PROTEIN"/>
    <property type="match status" value="1"/>
</dbReference>
<feature type="domain" description="C2H2-type" evidence="9">
    <location>
        <begin position="252"/>
        <end position="280"/>
    </location>
</feature>
<dbReference type="InterPro" id="IPR013087">
    <property type="entry name" value="Znf_C2H2_type"/>
</dbReference>
<keyword evidence="4 8" id="KW-0863">Zinc-finger</keyword>
<dbReference type="PROSITE" id="PS50157">
    <property type="entry name" value="ZINC_FINGER_C2H2_2"/>
    <property type="match status" value="12"/>
</dbReference>
<dbReference type="InterPro" id="IPR036236">
    <property type="entry name" value="Znf_C2H2_sf"/>
</dbReference>
<evidence type="ECO:0000256" key="7">
    <source>
        <dbReference type="ARBA" id="ARBA00023242"/>
    </source>
</evidence>
<dbReference type="PANTHER" id="PTHR24379">
    <property type="entry name" value="KRAB AND ZINC FINGER DOMAIN-CONTAINING"/>
    <property type="match status" value="1"/>
</dbReference>
<dbReference type="FunFam" id="3.30.160.60:FF:000710">
    <property type="entry name" value="Zinc finger protein 768"/>
    <property type="match status" value="1"/>
</dbReference>
<feature type="domain" description="C2H2-type" evidence="9">
    <location>
        <begin position="428"/>
        <end position="455"/>
    </location>
</feature>
<feature type="domain" description="C2H2-type" evidence="9">
    <location>
        <begin position="456"/>
        <end position="484"/>
    </location>
</feature>
<sequence>MTTRRNAPFARRFLLPVALYIEVGEKPFGPFREENNAQLAIAALIESQTHPRNFFLLNYSTNFLAEILKIEECSHDLIVDETNGIVFDMDLSQDESLVVTDSATTANKKGVVISIVTDYQCVTCQRIFQSKDMLQKHADTCREEDDSNNILSNIASYDSEEEEEDEDDPLLNAEEFYNLFIFLDSDSKGQKNNNEKPLIKPVPETQCHCCAEDLKTAHSGGEYKCSHCDLSFKKKASLERHDVVIHWTCDSCTCNECGSSFRDKKALNKHRYTTHGDRKIFKCDPCDTYFSRSYHLNRHIMQSGCHGNILNKFSCQVCKKDFTRKDNLREHLRTHAGTPQRQKKKCNYCPKEFFTYQQLLVHERMHTGERPVQCDLCPKTFLSPLALKKHRRVHTGEKPFECKYCQRKFAARETLNRHLRTHTGEKPHVCQYCGKSFIQAAQLRAHVFHHTGENGFYCDVCDKAFNRKARLNIHKKFVHEGAIPFTCEVCDKGFMRKEDLMKHKVLHTGIKPFKCDKCSKAFSVKSSLQAHLNTHRREPPQSCVECNRVFIRQDCLMRHIRAKHRELLEDVMNEVEKKHLQTQLYNIASTAVAKMKTGKSRRLSTDELLKAIVDLLRLLIDEETLQLFGWPDAPIQDVLEAVIRRCGHEPITSETNMVFTERLRQNVKLLFTVVVDTVNDEIVKSLLTTKTVDDVILHVLEISNQN</sequence>
<keyword evidence="3" id="KW-0677">Repeat</keyword>
<dbReference type="FunFam" id="3.30.160.60:FF:000340">
    <property type="entry name" value="zinc finger protein 473 isoform X1"/>
    <property type="match status" value="1"/>
</dbReference>
<evidence type="ECO:0000259" key="9">
    <source>
        <dbReference type="PROSITE" id="PS50157"/>
    </source>
</evidence>
<keyword evidence="2" id="KW-0479">Metal-binding</keyword>
<feature type="domain" description="C2H2-type" evidence="9">
    <location>
        <begin position="372"/>
        <end position="399"/>
    </location>
</feature>
<protein>
    <submittedName>
        <fullName evidence="10">Protein suppressor of hairy wing</fullName>
    </submittedName>
</protein>